<evidence type="ECO:0000256" key="2">
    <source>
        <dbReference type="ARBA" id="ARBA00023015"/>
    </source>
</evidence>
<dbReference type="FunFam" id="1.10.10.10:FF:000001">
    <property type="entry name" value="LysR family transcriptional regulator"/>
    <property type="match status" value="1"/>
</dbReference>
<dbReference type="PROSITE" id="PS50931">
    <property type="entry name" value="HTH_LYSR"/>
    <property type="match status" value="1"/>
</dbReference>
<dbReference type="Gene3D" id="1.10.10.10">
    <property type="entry name" value="Winged helix-like DNA-binding domain superfamily/Winged helix DNA-binding domain"/>
    <property type="match status" value="1"/>
</dbReference>
<dbReference type="PANTHER" id="PTHR30346:SF0">
    <property type="entry name" value="HCA OPERON TRANSCRIPTIONAL ACTIVATOR HCAR"/>
    <property type="match status" value="1"/>
</dbReference>
<evidence type="ECO:0000313" key="6">
    <source>
        <dbReference type="EMBL" id="MBA2933906.1"/>
    </source>
</evidence>
<dbReference type="InterPro" id="IPR005119">
    <property type="entry name" value="LysR_subst-bd"/>
</dbReference>
<gene>
    <name evidence="6" type="ORF">HZF05_07305</name>
</gene>
<dbReference type="AlphaFoldDB" id="A0A838L6Y3"/>
<keyword evidence="3" id="KW-0238">DNA-binding</keyword>
<dbReference type="Proteomes" id="UP000570166">
    <property type="component" value="Unassembled WGS sequence"/>
</dbReference>
<dbReference type="Gene3D" id="3.40.190.10">
    <property type="entry name" value="Periplasmic binding protein-like II"/>
    <property type="match status" value="2"/>
</dbReference>
<dbReference type="RefSeq" id="WP_160363694.1">
    <property type="nucleotide sequence ID" value="NZ_JACEIB010000003.1"/>
</dbReference>
<dbReference type="PANTHER" id="PTHR30346">
    <property type="entry name" value="TRANSCRIPTIONAL DUAL REGULATOR HCAR-RELATED"/>
    <property type="match status" value="1"/>
</dbReference>
<comment type="caution">
    <text evidence="6">The sequence shown here is derived from an EMBL/GenBank/DDBJ whole genome shotgun (WGS) entry which is preliminary data.</text>
</comment>
<keyword evidence="2" id="KW-0805">Transcription regulation</keyword>
<reference evidence="6 7" key="1">
    <citation type="submission" date="2020-07" db="EMBL/GenBank/DDBJ databases">
        <authorList>
            <person name="Sun Q."/>
        </authorList>
    </citation>
    <scope>NUCLEOTIDE SEQUENCE [LARGE SCALE GENOMIC DNA]</scope>
    <source>
        <strain evidence="6 7">CGMCC 1.13654</strain>
    </source>
</reference>
<dbReference type="GO" id="GO:0003700">
    <property type="term" value="F:DNA-binding transcription factor activity"/>
    <property type="evidence" value="ECO:0007669"/>
    <property type="project" value="InterPro"/>
</dbReference>
<dbReference type="CDD" id="cd08414">
    <property type="entry name" value="PBP2_LTTR_aromatics_like"/>
    <property type="match status" value="1"/>
</dbReference>
<evidence type="ECO:0000256" key="3">
    <source>
        <dbReference type="ARBA" id="ARBA00023125"/>
    </source>
</evidence>
<dbReference type="InterPro" id="IPR036390">
    <property type="entry name" value="WH_DNA-bd_sf"/>
</dbReference>
<evidence type="ECO:0000256" key="1">
    <source>
        <dbReference type="ARBA" id="ARBA00009437"/>
    </source>
</evidence>
<evidence type="ECO:0000313" key="7">
    <source>
        <dbReference type="Proteomes" id="UP000570166"/>
    </source>
</evidence>
<dbReference type="Pfam" id="PF00126">
    <property type="entry name" value="HTH_1"/>
    <property type="match status" value="1"/>
</dbReference>
<name>A0A838L6Y3_9SPHN</name>
<dbReference type="PRINTS" id="PR00039">
    <property type="entry name" value="HTHLYSR"/>
</dbReference>
<dbReference type="Pfam" id="PF03466">
    <property type="entry name" value="LysR_substrate"/>
    <property type="match status" value="1"/>
</dbReference>
<dbReference type="InterPro" id="IPR000847">
    <property type="entry name" value="LysR_HTH_N"/>
</dbReference>
<feature type="domain" description="HTH lysR-type" evidence="5">
    <location>
        <begin position="1"/>
        <end position="58"/>
    </location>
</feature>
<dbReference type="SUPFAM" id="SSF46785">
    <property type="entry name" value="Winged helix' DNA-binding domain"/>
    <property type="match status" value="1"/>
</dbReference>
<comment type="similarity">
    <text evidence="1">Belongs to the LysR transcriptional regulatory family.</text>
</comment>
<dbReference type="GO" id="GO:0032993">
    <property type="term" value="C:protein-DNA complex"/>
    <property type="evidence" value="ECO:0007669"/>
    <property type="project" value="TreeGrafter"/>
</dbReference>
<evidence type="ECO:0000256" key="4">
    <source>
        <dbReference type="ARBA" id="ARBA00023163"/>
    </source>
</evidence>
<evidence type="ECO:0000259" key="5">
    <source>
        <dbReference type="PROSITE" id="PS50931"/>
    </source>
</evidence>
<dbReference type="GO" id="GO:0003677">
    <property type="term" value="F:DNA binding"/>
    <property type="evidence" value="ECO:0007669"/>
    <property type="project" value="UniProtKB-KW"/>
</dbReference>
<sequence length="302" mass="33602">MDLRHLRSFVAVAETLHFSRAAERLHLVQPAVTQQIQKLEAELGVRLFERGTRSVRLTSVGTEFLREARAAVQQAERARLVAMRAQRGEVGHVELSHASSIAFSGILSRLLRTVAQSAPDLTIGVTEADAEPQIQMLLDGAIDIALLRLPIGTPPRSLVIETLQREAVMACLPSGHPLLDDSIAVHDLAQEDFVATHLREGWGFFDTQLQTCRVAGFEPRIISRSHQFASIVSLVASGRGVALVPESIHRLQLRDVEYRPLRKSTHRSDIAMIWHAERLTPAIQHIAKRATELNEQGMFKPR</sequence>
<organism evidence="6 7">
    <name type="scientific">Sphingomonas chungangi</name>
    <dbReference type="NCBI Taxonomy" id="2683589"/>
    <lineage>
        <taxon>Bacteria</taxon>
        <taxon>Pseudomonadati</taxon>
        <taxon>Pseudomonadota</taxon>
        <taxon>Alphaproteobacteria</taxon>
        <taxon>Sphingomonadales</taxon>
        <taxon>Sphingomonadaceae</taxon>
        <taxon>Sphingomonas</taxon>
    </lineage>
</organism>
<keyword evidence="4" id="KW-0804">Transcription</keyword>
<keyword evidence="7" id="KW-1185">Reference proteome</keyword>
<protein>
    <submittedName>
        <fullName evidence="6">LysR family transcriptional regulator</fullName>
    </submittedName>
</protein>
<dbReference type="SUPFAM" id="SSF53850">
    <property type="entry name" value="Periplasmic binding protein-like II"/>
    <property type="match status" value="1"/>
</dbReference>
<accession>A0A838L6Y3</accession>
<dbReference type="InterPro" id="IPR036388">
    <property type="entry name" value="WH-like_DNA-bd_sf"/>
</dbReference>
<dbReference type="EMBL" id="JACEIB010000003">
    <property type="protein sequence ID" value="MBA2933906.1"/>
    <property type="molecule type" value="Genomic_DNA"/>
</dbReference>
<proteinExistence type="inferred from homology"/>